<protein>
    <submittedName>
        <fullName evidence="2">Uncharacterized protein</fullName>
    </submittedName>
</protein>
<reference evidence="2" key="1">
    <citation type="submission" date="2018-05" db="EMBL/GenBank/DDBJ databases">
        <authorList>
            <person name="Lanie J.A."/>
            <person name="Ng W.-L."/>
            <person name="Kazmierczak K.M."/>
            <person name="Andrzejewski T.M."/>
            <person name="Davidsen T.M."/>
            <person name="Wayne K.J."/>
            <person name="Tettelin H."/>
            <person name="Glass J.I."/>
            <person name="Rusch D."/>
            <person name="Podicherti R."/>
            <person name="Tsui H.-C.T."/>
            <person name="Winkler M.E."/>
        </authorList>
    </citation>
    <scope>NUCLEOTIDE SEQUENCE</scope>
</reference>
<evidence type="ECO:0000256" key="1">
    <source>
        <dbReference type="SAM" id="MobiDB-lite"/>
    </source>
</evidence>
<dbReference type="AlphaFoldDB" id="A0A382LRM7"/>
<dbReference type="EMBL" id="UINC01088058">
    <property type="protein sequence ID" value="SVC37957.1"/>
    <property type="molecule type" value="Genomic_DNA"/>
</dbReference>
<accession>A0A382LRM7</accession>
<organism evidence="2">
    <name type="scientific">marine metagenome</name>
    <dbReference type="NCBI Taxonomy" id="408172"/>
    <lineage>
        <taxon>unclassified sequences</taxon>
        <taxon>metagenomes</taxon>
        <taxon>ecological metagenomes</taxon>
    </lineage>
</organism>
<proteinExistence type="predicted"/>
<name>A0A382LRM7_9ZZZZ</name>
<feature type="region of interest" description="Disordered" evidence="1">
    <location>
        <begin position="1"/>
        <end position="50"/>
    </location>
</feature>
<sequence length="50" mass="5360">MVPEEGEQAFHAEGSLNSSNISPPIGRGTKSPLLHTALRESSGSWMIKSH</sequence>
<gene>
    <name evidence="2" type="ORF">METZ01_LOCUS290811</name>
</gene>
<evidence type="ECO:0000313" key="2">
    <source>
        <dbReference type="EMBL" id="SVC37957.1"/>
    </source>
</evidence>